<feature type="transmembrane region" description="Helical" evidence="7">
    <location>
        <begin position="408"/>
        <end position="430"/>
    </location>
</feature>
<keyword evidence="6 7" id="KW-0472">Membrane</keyword>
<evidence type="ECO:0000313" key="8">
    <source>
        <dbReference type="EMBL" id="GLK68427.1"/>
    </source>
</evidence>
<feature type="transmembrane region" description="Helical" evidence="7">
    <location>
        <begin position="436"/>
        <end position="453"/>
    </location>
</feature>
<dbReference type="GO" id="GO:0022857">
    <property type="term" value="F:transmembrane transporter activity"/>
    <property type="evidence" value="ECO:0007669"/>
    <property type="project" value="InterPro"/>
</dbReference>
<gene>
    <name evidence="8" type="ORF">GCM10008179_20650</name>
</gene>
<reference evidence="8" key="1">
    <citation type="journal article" date="2014" name="Int. J. Syst. Evol. Microbiol.">
        <title>Complete genome sequence of Corynebacterium casei LMG S-19264T (=DSM 44701T), isolated from a smear-ripened cheese.</title>
        <authorList>
            <consortium name="US DOE Joint Genome Institute (JGI-PGF)"/>
            <person name="Walter F."/>
            <person name="Albersmeier A."/>
            <person name="Kalinowski J."/>
            <person name="Ruckert C."/>
        </authorList>
    </citation>
    <scope>NUCLEOTIDE SEQUENCE</scope>
    <source>
        <strain evidence="8">VKM B-2347</strain>
    </source>
</reference>
<dbReference type="RefSeq" id="WP_271168666.1">
    <property type="nucleotide sequence ID" value="NZ_BSFI01000008.1"/>
</dbReference>
<sequence>MSATTADRWIFALRTTIAALLAAYVAFLVNLPQASTSMITVVIVSQPLAGMALSKSLYRVTGTMIGAVVAVALTAGLNDQPEIFALAASAWIGLCVAASTYLRDAPASYGAMLSGYTVAIIAFPNVETPDAVFLAALDRASEILIGIVCATTLSQVFFPKSAADALRDATAAAVASAADWAADTLRGRGEPKAQRDRRLLITRVTKLDGLRIHASFDSAAVRLANRRIRLLHARIVGFLALLVSIHDRLDLLRADRPDHFERLKPLLDAAADTMAKGASPASRDETARRLRAAAPDVDAMRADRAMVLERTILLRVADIVELRDDLDVEAVTTAAESASQSGEPTLARYRDHTLALVSGLAAFAALAVTCAFWIETGWDAGSGALIMVAVMMSLFAQQDDPASSAIVFFVMTAAGTLLAAVYAFAILPHLEGFEELGLALAPFLLVTGYVMAIPRYALAALAFGLGAFTLIGLTNVMTPDFPTFANSAVSTLLGIGVAAVLLRVLRPIGAAWPIARLTAGVRSDLAKAFAGRSAPSRLAFESRMFDRVDGLMTRLDPGDPDQLALEQGALAGVRVGLNGLALRAIVRDLPPAVGAPVAQALAELARHFRRLARGDSSAPPFDKLDTALEAALAADLPPEHGADEAPVWISSLSTSLAQHPRMFGAATRERAA</sequence>
<feature type="transmembrane region" description="Helical" evidence="7">
    <location>
        <begin position="354"/>
        <end position="374"/>
    </location>
</feature>
<keyword evidence="9" id="KW-1185">Reference proteome</keyword>
<evidence type="ECO:0000256" key="2">
    <source>
        <dbReference type="ARBA" id="ARBA00022448"/>
    </source>
</evidence>
<keyword evidence="4 7" id="KW-0812">Transmembrane</keyword>
<evidence type="ECO:0000256" key="1">
    <source>
        <dbReference type="ARBA" id="ARBA00004651"/>
    </source>
</evidence>
<feature type="transmembrane region" description="Helical" evidence="7">
    <location>
        <begin position="83"/>
        <end position="102"/>
    </location>
</feature>
<dbReference type="AlphaFoldDB" id="A0A9W6MW33"/>
<dbReference type="PANTHER" id="PTHR30509:SF9">
    <property type="entry name" value="MULTIDRUG RESISTANCE PROTEIN MDTO"/>
    <property type="match status" value="1"/>
</dbReference>
<evidence type="ECO:0000256" key="6">
    <source>
        <dbReference type="ARBA" id="ARBA00023136"/>
    </source>
</evidence>
<dbReference type="EMBL" id="BSFI01000008">
    <property type="protein sequence ID" value="GLK68427.1"/>
    <property type="molecule type" value="Genomic_DNA"/>
</dbReference>
<dbReference type="Proteomes" id="UP001143372">
    <property type="component" value="Unassembled WGS sequence"/>
</dbReference>
<evidence type="ECO:0000256" key="5">
    <source>
        <dbReference type="ARBA" id="ARBA00022989"/>
    </source>
</evidence>
<keyword evidence="2" id="KW-0813">Transport</keyword>
<feature type="transmembrane region" description="Helical" evidence="7">
    <location>
        <begin position="60"/>
        <end position="77"/>
    </location>
</feature>
<feature type="transmembrane region" description="Helical" evidence="7">
    <location>
        <begin position="484"/>
        <end position="505"/>
    </location>
</feature>
<comment type="subcellular location">
    <subcellularLocation>
        <location evidence="1">Cell membrane</location>
        <topology evidence="1">Multi-pass membrane protein</topology>
    </subcellularLocation>
</comment>
<feature type="transmembrane region" description="Helical" evidence="7">
    <location>
        <begin position="9"/>
        <end position="29"/>
    </location>
</feature>
<evidence type="ECO:0000256" key="7">
    <source>
        <dbReference type="SAM" id="Phobius"/>
    </source>
</evidence>
<comment type="caution">
    <text evidence="8">The sequence shown here is derived from an EMBL/GenBank/DDBJ whole genome shotgun (WGS) entry which is preliminary data.</text>
</comment>
<dbReference type="Pfam" id="PF04632">
    <property type="entry name" value="FUSC"/>
    <property type="match status" value="1"/>
</dbReference>
<evidence type="ECO:0000256" key="3">
    <source>
        <dbReference type="ARBA" id="ARBA00022475"/>
    </source>
</evidence>
<feature type="transmembrane region" description="Helical" evidence="7">
    <location>
        <begin position="460"/>
        <end position="478"/>
    </location>
</feature>
<evidence type="ECO:0000313" key="9">
    <source>
        <dbReference type="Proteomes" id="UP001143372"/>
    </source>
</evidence>
<accession>A0A9W6MW33</accession>
<protein>
    <submittedName>
        <fullName evidence="8">Fusaric acid transporter</fullName>
    </submittedName>
</protein>
<name>A0A9W6MW33_9HYPH</name>
<reference evidence="8" key="2">
    <citation type="submission" date="2023-01" db="EMBL/GenBank/DDBJ databases">
        <authorList>
            <person name="Sun Q."/>
            <person name="Evtushenko L."/>
        </authorList>
    </citation>
    <scope>NUCLEOTIDE SEQUENCE</scope>
    <source>
        <strain evidence="8">VKM B-2347</strain>
    </source>
</reference>
<dbReference type="InterPro" id="IPR006726">
    <property type="entry name" value="PHBA_efflux_AaeB/fusaric-R"/>
</dbReference>
<dbReference type="PANTHER" id="PTHR30509">
    <property type="entry name" value="P-HYDROXYBENZOIC ACID EFFLUX PUMP SUBUNIT-RELATED"/>
    <property type="match status" value="1"/>
</dbReference>
<dbReference type="GO" id="GO:0005886">
    <property type="term" value="C:plasma membrane"/>
    <property type="evidence" value="ECO:0007669"/>
    <property type="project" value="UniProtKB-SubCell"/>
</dbReference>
<proteinExistence type="predicted"/>
<organism evidence="8 9">
    <name type="scientific">Hansschlegelia plantiphila</name>
    <dbReference type="NCBI Taxonomy" id="374655"/>
    <lineage>
        <taxon>Bacteria</taxon>
        <taxon>Pseudomonadati</taxon>
        <taxon>Pseudomonadota</taxon>
        <taxon>Alphaproteobacteria</taxon>
        <taxon>Hyphomicrobiales</taxon>
        <taxon>Methylopilaceae</taxon>
        <taxon>Hansschlegelia</taxon>
    </lineage>
</organism>
<feature type="transmembrane region" description="Helical" evidence="7">
    <location>
        <begin position="380"/>
        <end position="396"/>
    </location>
</feature>
<evidence type="ECO:0000256" key="4">
    <source>
        <dbReference type="ARBA" id="ARBA00022692"/>
    </source>
</evidence>
<keyword evidence="5 7" id="KW-1133">Transmembrane helix</keyword>
<keyword evidence="3" id="KW-1003">Cell membrane</keyword>